<proteinExistence type="predicted"/>
<dbReference type="HOGENOM" id="CLU_3384124_0_0_11"/>
<dbReference type="AlphaFoldDB" id="D2BBL6"/>
<dbReference type="EMBL" id="CP001814">
    <property type="protein sequence ID" value="ACZ86085.1"/>
    <property type="molecule type" value="Genomic_DNA"/>
</dbReference>
<protein>
    <submittedName>
        <fullName evidence="1">Uncharacterized protein</fullName>
    </submittedName>
</protein>
<evidence type="ECO:0000313" key="1">
    <source>
        <dbReference type="EMBL" id="ACZ86085.1"/>
    </source>
</evidence>
<evidence type="ECO:0000313" key="2">
    <source>
        <dbReference type="Proteomes" id="UP000002029"/>
    </source>
</evidence>
<reference evidence="1 2" key="1">
    <citation type="journal article" date="2010" name="Stand. Genomic Sci.">
        <title>Complete genome sequence of Streptosporangium roseum type strain (NI 9100).</title>
        <authorList>
            <person name="Nolan M."/>
            <person name="Sikorski J."/>
            <person name="Jando M."/>
            <person name="Lucas S."/>
            <person name="Lapidus A."/>
            <person name="Glavina Del Rio T."/>
            <person name="Chen F."/>
            <person name="Tice H."/>
            <person name="Pitluck S."/>
            <person name="Cheng J.F."/>
            <person name="Chertkov O."/>
            <person name="Sims D."/>
            <person name="Meincke L."/>
            <person name="Brettin T."/>
            <person name="Han C."/>
            <person name="Detter J.C."/>
            <person name="Bruce D."/>
            <person name="Goodwin L."/>
            <person name="Land M."/>
            <person name="Hauser L."/>
            <person name="Chang Y.J."/>
            <person name="Jeffries C.D."/>
            <person name="Ivanova N."/>
            <person name="Mavromatis K."/>
            <person name="Mikhailova N."/>
            <person name="Chen A."/>
            <person name="Palaniappan K."/>
            <person name="Chain P."/>
            <person name="Rohde M."/>
            <person name="Goker M."/>
            <person name="Bristow J."/>
            <person name="Eisen J.A."/>
            <person name="Markowitz V."/>
            <person name="Hugenholtz P."/>
            <person name="Kyrpides N.C."/>
            <person name="Klenk H.P."/>
        </authorList>
    </citation>
    <scope>NUCLEOTIDE SEQUENCE [LARGE SCALE GENOMIC DNA]</scope>
    <source>
        <strain evidence="2">ATCC 12428 / DSM 43021 / JCM 3005 / NI 9100</strain>
    </source>
</reference>
<dbReference type="Proteomes" id="UP000002029">
    <property type="component" value="Chromosome"/>
</dbReference>
<keyword evidence="2" id="KW-1185">Reference proteome</keyword>
<dbReference type="KEGG" id="sro:Sros_3139"/>
<name>D2BBL6_STRRD</name>
<organism evidence="1 2">
    <name type="scientific">Streptosporangium roseum (strain ATCC 12428 / DSM 43021 / JCM 3005 / KCTC 9067 / NCIMB 10171 / NRRL 2505 / NI 9100)</name>
    <dbReference type="NCBI Taxonomy" id="479432"/>
    <lineage>
        <taxon>Bacteria</taxon>
        <taxon>Bacillati</taxon>
        <taxon>Actinomycetota</taxon>
        <taxon>Actinomycetes</taxon>
        <taxon>Streptosporangiales</taxon>
        <taxon>Streptosporangiaceae</taxon>
        <taxon>Streptosporangium</taxon>
    </lineage>
</organism>
<gene>
    <name evidence="1" type="ordered locus">Sros_3139</name>
</gene>
<sequence>MACMHRRERVGGHPVRDFSEFVKSAVAAGAWQG</sequence>
<accession>D2BBL6</accession>